<feature type="region of interest" description="Disordered" evidence="8">
    <location>
        <begin position="1"/>
        <end position="191"/>
    </location>
</feature>
<dbReference type="RefSeq" id="WP_249480145.1">
    <property type="nucleotide sequence ID" value="NZ_CP097218.1"/>
</dbReference>
<keyword evidence="5 7" id="KW-0456">Lyase</keyword>
<dbReference type="Pfam" id="PF02618">
    <property type="entry name" value="YceG"/>
    <property type="match status" value="1"/>
</dbReference>
<dbReference type="CDD" id="cd08010">
    <property type="entry name" value="MltG_like"/>
    <property type="match status" value="1"/>
</dbReference>
<evidence type="ECO:0000313" key="10">
    <source>
        <dbReference type="Proteomes" id="UP001055868"/>
    </source>
</evidence>
<organism evidence="9 10">
    <name type="scientific">Brachybacterium kimchii</name>
    <dbReference type="NCBI Taxonomy" id="2942909"/>
    <lineage>
        <taxon>Bacteria</taxon>
        <taxon>Bacillati</taxon>
        <taxon>Actinomycetota</taxon>
        <taxon>Actinomycetes</taxon>
        <taxon>Micrococcales</taxon>
        <taxon>Dermabacteraceae</taxon>
        <taxon>Brachybacterium</taxon>
    </lineage>
</organism>
<dbReference type="HAMAP" id="MF_02065">
    <property type="entry name" value="MltG"/>
    <property type="match status" value="1"/>
</dbReference>
<evidence type="ECO:0000256" key="1">
    <source>
        <dbReference type="ARBA" id="ARBA00022475"/>
    </source>
</evidence>
<keyword evidence="10" id="KW-1185">Reference proteome</keyword>
<feature type="compositionally biased region" description="Basic and acidic residues" evidence="8">
    <location>
        <begin position="148"/>
        <end position="174"/>
    </location>
</feature>
<evidence type="ECO:0000256" key="5">
    <source>
        <dbReference type="ARBA" id="ARBA00023239"/>
    </source>
</evidence>
<feature type="compositionally biased region" description="Low complexity" evidence="8">
    <location>
        <begin position="138"/>
        <end position="147"/>
    </location>
</feature>
<reference evidence="9" key="1">
    <citation type="submission" date="2022-05" db="EMBL/GenBank/DDBJ databases">
        <title>Genomic analysis of Brachybacterium sp. CBA3104.</title>
        <authorList>
            <person name="Roh S.W."/>
            <person name="Kim Y.B."/>
            <person name="Kim Y."/>
        </authorList>
    </citation>
    <scope>NUCLEOTIDE SEQUENCE</scope>
    <source>
        <strain evidence="9">CBA3104</strain>
    </source>
</reference>
<comment type="similarity">
    <text evidence="7">Belongs to the transglycosylase MltG family.</text>
</comment>
<feature type="transmembrane region" description="Helical" evidence="7">
    <location>
        <begin position="205"/>
        <end position="229"/>
    </location>
</feature>
<keyword evidence="6 7" id="KW-0961">Cell wall biogenesis/degradation</keyword>
<sequence length="557" mass="60435">MSEDDRESPEQAAGSRHVRRPRPHGRRARRIDPAAEPGGSTPGVAAGRSDEQRRALEEARHALRVRRGEDAAPETSPAASGDLPRGHRAAAARPEPVLTPAPQAHGDAHPHGDRDPAPDHEPDEPADHEAGPGDDEAAPASASALAADGRREDVEEHDDHVVHDDHEAVDSHHEDDDEEVEDHEDDAHPFDGFAHEQKRRSPLHILPVLLVLVVVLAVGAGAVYGYSWLRGNVSVGQAQDDDFTGTGSDEEVVIEISEGDTGSDIAKTLTDKGVIKSAPPFVRLFGTSQEASKIQPGSYRVNTKMSSASALEALLDPSSQTGLRVTIPEGMRMKDIFERVSKTTGIPEKDFEKAAKNYTDYGIPKNKADSPEGYLWPGRYDIPEDASAGDVLTMMWERMETELDDLDVAPEDREKVLTLASIAEKEARDPDDYGRVVRTLENRLEGAGDAHGKPMKLQLDSTVAYFSGSDSISTTPKQRETDSPYNTYLHEGLPAGPISNPGKATLEAAADPPQGKWLYWVTVDTSTGETKFADTYAEHEKNVAEWKQRAASKDADG</sequence>
<comment type="catalytic activity">
    <reaction evidence="7">
        <text>a peptidoglycan chain = a peptidoglycan chain with N-acetyl-1,6-anhydromuramyl-[peptide] at the reducing end + a peptidoglycan chain with N-acetylglucosamine at the non-reducing end.</text>
        <dbReference type="EC" id="4.2.2.29"/>
    </reaction>
</comment>
<dbReference type="InterPro" id="IPR003770">
    <property type="entry name" value="MLTG-like"/>
</dbReference>
<feature type="compositionally biased region" description="Basic residues" evidence="8">
    <location>
        <begin position="16"/>
        <end position="29"/>
    </location>
</feature>
<evidence type="ECO:0000256" key="4">
    <source>
        <dbReference type="ARBA" id="ARBA00023136"/>
    </source>
</evidence>
<dbReference type="EMBL" id="CP097218">
    <property type="protein sequence ID" value="UQN30731.1"/>
    <property type="molecule type" value="Genomic_DNA"/>
</dbReference>
<evidence type="ECO:0000256" key="6">
    <source>
        <dbReference type="ARBA" id="ARBA00023316"/>
    </source>
</evidence>
<proteinExistence type="inferred from homology"/>
<keyword evidence="2 7" id="KW-0812">Transmembrane</keyword>
<gene>
    <name evidence="7 9" type="primary">mltG</name>
    <name evidence="9" type="ORF">M4486_05360</name>
</gene>
<keyword evidence="1 7" id="KW-1003">Cell membrane</keyword>
<comment type="function">
    <text evidence="7">Functions as a peptidoglycan terminase that cleaves nascent peptidoglycan strands endolytically to terminate their elongation.</text>
</comment>
<comment type="subcellular location">
    <subcellularLocation>
        <location evidence="7">Cell membrane</location>
        <topology evidence="7">Single-pass membrane protein</topology>
    </subcellularLocation>
</comment>
<evidence type="ECO:0000256" key="8">
    <source>
        <dbReference type="SAM" id="MobiDB-lite"/>
    </source>
</evidence>
<name>A0ABY4NAB2_9MICO</name>
<evidence type="ECO:0000256" key="3">
    <source>
        <dbReference type="ARBA" id="ARBA00022989"/>
    </source>
</evidence>
<feature type="compositionally biased region" description="Basic and acidic residues" evidence="8">
    <location>
        <begin position="106"/>
        <end position="131"/>
    </location>
</feature>
<dbReference type="NCBIfam" id="TIGR00247">
    <property type="entry name" value="endolytic transglycosylase MltG"/>
    <property type="match status" value="1"/>
</dbReference>
<dbReference type="Proteomes" id="UP001055868">
    <property type="component" value="Chromosome"/>
</dbReference>
<keyword evidence="4 7" id="KW-0472">Membrane</keyword>
<feature type="site" description="Important for catalytic activity" evidence="7">
    <location>
        <position position="426"/>
    </location>
</feature>
<protein>
    <recommendedName>
        <fullName evidence="7">Endolytic murein transglycosylase</fullName>
        <ecNumber evidence="7">4.2.2.29</ecNumber>
    </recommendedName>
    <alternativeName>
        <fullName evidence="7">Peptidoglycan lytic transglycosylase</fullName>
    </alternativeName>
    <alternativeName>
        <fullName evidence="7">Peptidoglycan polymerization terminase</fullName>
    </alternativeName>
</protein>
<accession>A0ABY4NAB2</accession>
<dbReference type="PANTHER" id="PTHR30518">
    <property type="entry name" value="ENDOLYTIC MUREIN TRANSGLYCOSYLASE"/>
    <property type="match status" value="1"/>
</dbReference>
<dbReference type="Gene3D" id="3.30.160.60">
    <property type="entry name" value="Classic Zinc Finger"/>
    <property type="match status" value="1"/>
</dbReference>
<dbReference type="EC" id="4.2.2.29" evidence="7"/>
<dbReference type="Gene3D" id="3.30.1490.480">
    <property type="entry name" value="Endolytic murein transglycosylase"/>
    <property type="match status" value="1"/>
</dbReference>
<keyword evidence="3 7" id="KW-1133">Transmembrane helix</keyword>
<dbReference type="PANTHER" id="PTHR30518:SF2">
    <property type="entry name" value="ENDOLYTIC MUREIN TRANSGLYCOSYLASE"/>
    <property type="match status" value="1"/>
</dbReference>
<evidence type="ECO:0000256" key="7">
    <source>
        <dbReference type="HAMAP-Rule" id="MF_02065"/>
    </source>
</evidence>
<evidence type="ECO:0000256" key="2">
    <source>
        <dbReference type="ARBA" id="ARBA00022692"/>
    </source>
</evidence>
<evidence type="ECO:0000313" key="9">
    <source>
        <dbReference type="EMBL" id="UQN30731.1"/>
    </source>
</evidence>
<feature type="compositionally biased region" description="Acidic residues" evidence="8">
    <location>
        <begin position="175"/>
        <end position="184"/>
    </location>
</feature>
<feature type="compositionally biased region" description="Basic and acidic residues" evidence="8">
    <location>
        <begin position="48"/>
        <end position="70"/>
    </location>
</feature>